<dbReference type="RefSeq" id="XP_056691532.1">
    <property type="nucleotide sequence ID" value="XM_056835554.1"/>
</dbReference>
<name>A0ABM3R7F0_SPIOL</name>
<keyword evidence="1" id="KW-1185">Reference proteome</keyword>
<organism evidence="1 2">
    <name type="scientific">Spinacia oleracea</name>
    <name type="common">Spinach</name>
    <dbReference type="NCBI Taxonomy" id="3562"/>
    <lineage>
        <taxon>Eukaryota</taxon>
        <taxon>Viridiplantae</taxon>
        <taxon>Streptophyta</taxon>
        <taxon>Embryophyta</taxon>
        <taxon>Tracheophyta</taxon>
        <taxon>Spermatophyta</taxon>
        <taxon>Magnoliopsida</taxon>
        <taxon>eudicotyledons</taxon>
        <taxon>Gunneridae</taxon>
        <taxon>Pentapetalae</taxon>
        <taxon>Caryophyllales</taxon>
        <taxon>Chenopodiaceae</taxon>
        <taxon>Chenopodioideae</taxon>
        <taxon>Anserineae</taxon>
        <taxon>Spinacia</taxon>
    </lineage>
</organism>
<dbReference type="Proteomes" id="UP000813463">
    <property type="component" value="Chromosome 2"/>
</dbReference>
<dbReference type="GeneID" id="130467090"/>
<protein>
    <recommendedName>
        <fullName evidence="3">F-box domain-containing protein</fullName>
    </recommendedName>
</protein>
<reference evidence="1" key="1">
    <citation type="journal article" date="2021" name="Nat. Commun.">
        <title>Genomic analyses provide insights into spinach domestication and the genetic basis of agronomic traits.</title>
        <authorList>
            <person name="Cai X."/>
            <person name="Sun X."/>
            <person name="Xu C."/>
            <person name="Sun H."/>
            <person name="Wang X."/>
            <person name="Ge C."/>
            <person name="Zhang Z."/>
            <person name="Wang Q."/>
            <person name="Fei Z."/>
            <person name="Jiao C."/>
            <person name="Wang Q."/>
        </authorList>
    </citation>
    <scope>NUCLEOTIDE SEQUENCE [LARGE SCALE GENOMIC DNA]</scope>
    <source>
        <strain evidence="1">cv. Varoflay</strain>
    </source>
</reference>
<accession>A0ABM3R7F0</accession>
<evidence type="ECO:0000313" key="1">
    <source>
        <dbReference type="Proteomes" id="UP000813463"/>
    </source>
</evidence>
<sequence length="115" mass="13946">MGRSAQEEAKNLQIGRRSLALREAHPLCYHQDILMNDIFPKLDWEGQDDVQWVCKQWRRWSKLRYRLPYSYPAGCYRGSLREWVIMDIIENDGRDFHAWLDQDMTVYFDDFPLIF</sequence>
<gene>
    <name evidence="2" type="primary">LOC130467090</name>
</gene>
<proteinExistence type="predicted"/>
<reference evidence="2" key="2">
    <citation type="submission" date="2025-08" db="UniProtKB">
        <authorList>
            <consortium name="RefSeq"/>
        </authorList>
    </citation>
    <scope>IDENTIFICATION</scope>
    <source>
        <tissue evidence="2">Leaf</tissue>
    </source>
</reference>
<evidence type="ECO:0008006" key="3">
    <source>
        <dbReference type="Google" id="ProtNLM"/>
    </source>
</evidence>
<evidence type="ECO:0000313" key="2">
    <source>
        <dbReference type="RefSeq" id="XP_056691532.1"/>
    </source>
</evidence>